<dbReference type="Gene3D" id="1.10.3210.10">
    <property type="entry name" value="Hypothetical protein af1432"/>
    <property type="match status" value="1"/>
</dbReference>
<dbReference type="OrthoDB" id="9763857at2"/>
<sequence>METPSLPLAPPADSPGCVLFVDDEAPILSAVRRLLRPLGHRVLLAESGAAALELLAAEEVDLVVSDMRMPHMDGAQFLEQVRQRWPRVQRMLLTGYADIGSTIAAINRGEIHRYIAKPWDDQDLLLAVREGLSRRRLEQENQRLTALTQAQNAELAKANADLEARVKARTAEIEQVNGMLEQAYAQLEDNFLLSMDVFAGLLELRQVGAAGYSRQVATLARSIAETLKLPARDVQDVYVAGLLHEIGKISLPDGMLNKPFSALTSEEQVRYRRHALAAESALMPLASLQRVARLVRMQQERFDGNGFPDGLAGDDLPMTAQILALASEFRALAEGRLSVRRPTEKEAVQVIVGLAGSHFSHAVVQAFKDVLAREAARNNDRLIEASALRVGMVLARDLLSPKGSLLLAAGFRFDPRVVRQIHEFIRREGGKLTLYVRADEPGTEAEASSEPETIA</sequence>
<dbReference type="PROSITE" id="PS51832">
    <property type="entry name" value="HD_GYP"/>
    <property type="match status" value="1"/>
</dbReference>
<dbReference type="CDD" id="cd00077">
    <property type="entry name" value="HDc"/>
    <property type="match status" value="1"/>
</dbReference>
<evidence type="ECO:0000256" key="2">
    <source>
        <dbReference type="SAM" id="Coils"/>
    </source>
</evidence>
<feature type="modified residue" description="4-aspartylphosphate" evidence="1">
    <location>
        <position position="66"/>
    </location>
</feature>
<keyword evidence="2" id="KW-0175">Coiled coil</keyword>
<dbReference type="SUPFAM" id="SSF52172">
    <property type="entry name" value="CheY-like"/>
    <property type="match status" value="1"/>
</dbReference>
<dbReference type="PANTHER" id="PTHR45228">
    <property type="entry name" value="CYCLIC DI-GMP PHOSPHODIESTERASE TM_0186-RELATED"/>
    <property type="match status" value="1"/>
</dbReference>
<feature type="domain" description="Response regulatory" evidence="3">
    <location>
        <begin position="17"/>
        <end position="132"/>
    </location>
</feature>
<dbReference type="InterPro" id="IPR001789">
    <property type="entry name" value="Sig_transdc_resp-reg_receiver"/>
</dbReference>
<keyword evidence="1" id="KW-0597">Phosphoprotein</keyword>
<dbReference type="Pfam" id="PF13487">
    <property type="entry name" value="HD_5"/>
    <property type="match status" value="1"/>
</dbReference>
<keyword evidence="6" id="KW-1185">Reference proteome</keyword>
<gene>
    <name evidence="5" type="ORF">EOD73_15385</name>
</gene>
<organism evidence="5 6">
    <name type="scientific">Inhella crocodyli</name>
    <dbReference type="NCBI Taxonomy" id="2499851"/>
    <lineage>
        <taxon>Bacteria</taxon>
        <taxon>Pseudomonadati</taxon>
        <taxon>Pseudomonadota</taxon>
        <taxon>Betaproteobacteria</taxon>
        <taxon>Burkholderiales</taxon>
        <taxon>Sphaerotilaceae</taxon>
        <taxon>Inhella</taxon>
    </lineage>
</organism>
<dbReference type="GO" id="GO:0008081">
    <property type="term" value="F:phosphoric diester hydrolase activity"/>
    <property type="evidence" value="ECO:0007669"/>
    <property type="project" value="UniProtKB-ARBA"/>
</dbReference>
<dbReference type="Proteomes" id="UP000288587">
    <property type="component" value="Unassembled WGS sequence"/>
</dbReference>
<evidence type="ECO:0000313" key="6">
    <source>
        <dbReference type="Proteomes" id="UP000288587"/>
    </source>
</evidence>
<evidence type="ECO:0000313" key="5">
    <source>
        <dbReference type="EMBL" id="RVT82947.1"/>
    </source>
</evidence>
<proteinExistence type="predicted"/>
<evidence type="ECO:0000256" key="1">
    <source>
        <dbReference type="PROSITE-ProRule" id="PRU00169"/>
    </source>
</evidence>
<dbReference type="Gene3D" id="3.40.50.2300">
    <property type="match status" value="1"/>
</dbReference>
<dbReference type="InterPro" id="IPR011006">
    <property type="entry name" value="CheY-like_superfamily"/>
</dbReference>
<feature type="coiled-coil region" evidence="2">
    <location>
        <begin position="134"/>
        <end position="190"/>
    </location>
</feature>
<dbReference type="SMART" id="SM00448">
    <property type="entry name" value="REC"/>
    <property type="match status" value="1"/>
</dbReference>
<reference evidence="5 6" key="1">
    <citation type="submission" date="2019-01" db="EMBL/GenBank/DDBJ databases">
        <authorList>
            <person name="Chen W.-M."/>
        </authorList>
    </citation>
    <scope>NUCLEOTIDE SEQUENCE [LARGE SCALE GENOMIC DNA]</scope>
    <source>
        <strain evidence="5 6">CCP-18</strain>
    </source>
</reference>
<protein>
    <submittedName>
        <fullName evidence="5">Response regulator</fullName>
    </submittedName>
</protein>
<evidence type="ECO:0000259" key="4">
    <source>
        <dbReference type="PROSITE" id="PS51832"/>
    </source>
</evidence>
<dbReference type="PROSITE" id="PS50110">
    <property type="entry name" value="RESPONSE_REGULATORY"/>
    <property type="match status" value="1"/>
</dbReference>
<dbReference type="AlphaFoldDB" id="A0A437LBZ8"/>
<dbReference type="InterPro" id="IPR052020">
    <property type="entry name" value="Cyclic_di-GMP/3'3'-cGAMP_PDE"/>
</dbReference>
<dbReference type="PANTHER" id="PTHR45228:SF8">
    <property type="entry name" value="TWO-COMPONENT RESPONSE REGULATOR-RELATED"/>
    <property type="match status" value="1"/>
</dbReference>
<feature type="domain" description="HD-GYP" evidence="4">
    <location>
        <begin position="187"/>
        <end position="383"/>
    </location>
</feature>
<evidence type="ECO:0000259" key="3">
    <source>
        <dbReference type="PROSITE" id="PS50110"/>
    </source>
</evidence>
<dbReference type="GO" id="GO:0000160">
    <property type="term" value="P:phosphorelay signal transduction system"/>
    <property type="evidence" value="ECO:0007669"/>
    <property type="project" value="InterPro"/>
</dbReference>
<name>A0A437LBZ8_9BURK</name>
<dbReference type="Pfam" id="PF00072">
    <property type="entry name" value="Response_reg"/>
    <property type="match status" value="1"/>
</dbReference>
<comment type="caution">
    <text evidence="5">The sequence shown here is derived from an EMBL/GenBank/DDBJ whole genome shotgun (WGS) entry which is preliminary data.</text>
</comment>
<accession>A0A437LBZ8</accession>
<dbReference type="RefSeq" id="WP_127683928.1">
    <property type="nucleotide sequence ID" value="NZ_SACM01000005.1"/>
</dbReference>
<dbReference type="EMBL" id="SACM01000005">
    <property type="protein sequence ID" value="RVT82947.1"/>
    <property type="molecule type" value="Genomic_DNA"/>
</dbReference>
<dbReference type="InterPro" id="IPR003607">
    <property type="entry name" value="HD/PDEase_dom"/>
</dbReference>
<dbReference type="InterPro" id="IPR037522">
    <property type="entry name" value="HD_GYP_dom"/>
</dbReference>
<dbReference type="SUPFAM" id="SSF109604">
    <property type="entry name" value="HD-domain/PDEase-like"/>
    <property type="match status" value="1"/>
</dbReference>
<dbReference type="CDD" id="cd17569">
    <property type="entry name" value="REC_HupR-like"/>
    <property type="match status" value="1"/>
</dbReference>